<reference evidence="2" key="1">
    <citation type="journal article" date="1985" name="Aust J Exp Biol Med Sci 63 (PT 4) 63 ( Pt">
        <title>A conjugative plasmid encoding production of a diffusible pigment and resistance to aminoglycosides and macrolides in Staphylococcus aureus.</title>
        <authorList>
            <person name="Townsend D.E."/>
            <person name="Ashdown N."/>
            <person name="Annear D.I."/>
            <person name="Grubb W.B."/>
        </authorList>
    </citation>
    <scope>NUCLEOTIDE SEQUENCE</scope>
    <source>
        <strain evidence="2">WG512</strain>
        <plasmid evidence="2">pWBG14</plasmid>
    </source>
</reference>
<reference evidence="2" key="2">
    <citation type="journal article" date="2016" name="Mob. Genet. Elements">
        <title>An updated view of plasmid conjugation and mobilization in Staphylococcus.</title>
        <authorList>
            <person name="Ramsay J.P."/>
            <person name="Kwong S.M."/>
            <person name="Murphy R.J."/>
            <person name="Yui Eto K."/>
            <person name="Price K.J."/>
            <person name="Nguyen Q.T."/>
            <person name="O'Brien F.G."/>
            <person name="Grubb W.B."/>
            <person name="Coombs G.W."/>
            <person name="Firth N."/>
        </authorList>
    </citation>
    <scope>NUCLEOTIDE SEQUENCE</scope>
    <source>
        <strain evidence="2">WG512</strain>
        <plasmid evidence="2">pWBG14</plasmid>
    </source>
</reference>
<feature type="domain" description="Amine oxidase" evidence="1">
    <location>
        <begin position="32"/>
        <end position="431"/>
    </location>
</feature>
<dbReference type="EMBL" id="MH587576">
    <property type="protein sequence ID" value="AXQ85974.1"/>
    <property type="molecule type" value="Genomic_DNA"/>
</dbReference>
<evidence type="ECO:0000259" key="1">
    <source>
        <dbReference type="Pfam" id="PF01593"/>
    </source>
</evidence>
<dbReference type="GO" id="GO:0001716">
    <property type="term" value="F:L-amino-acid oxidase activity"/>
    <property type="evidence" value="ECO:0007669"/>
    <property type="project" value="TreeGrafter"/>
</dbReference>
<dbReference type="PANTHER" id="PTHR10742">
    <property type="entry name" value="FLAVIN MONOAMINE OXIDASE"/>
    <property type="match status" value="1"/>
</dbReference>
<sequence>MTNRITMKDIEHIDGINKNNEVDIAIIGAGVSGLYSAYRFLEDPQYSQQKIGIYDLSDKIGGRLESTLLPESNVSGELGGMRYLTSQKITTTLIENIFNLNNEKFELGNPSHHTFYLRGQRFKEDAWESYQKDNSKFQTRYFMHQSYQGYHPDQLFNKVIADVCLNDRWFTDTYGERITIKDNYNITFKLTKKEWDDIKLNLVYYKEGSPYDGLPISRIGFWNLLKDMLGNEGYAFLADAGGYYSNTLSWNSAEAFSYMVGDFTDNVEYKTIKNGYDQLAYAIGEKVSKSPQVSINLKTELKTFEKLDSMYQLEMVNLNTQEMYVVKASHIILAMPKRSLELLDQDNFFFEDASNSKLRKLVDTVYAEPSLKLLLGFDSPWWKECLGAEHGKSSTDLPMRQCYYFGTDEANNKSLLLASYNDMRTVNFWKSMMRSKENKCVKLDEVKSKCSELDLYNEEYSDEVTNVMVKESIEELKELHDIEIPMPYVAMVKDWSADPFGGGYHAWYTGINVKEVMKEIRKPYFNEKIYIVGEAYSSDQGWTEGAFKTAENMLQDHFQLNWPDWLEKEYYLGW</sequence>
<dbReference type="Gene3D" id="3.50.50.60">
    <property type="entry name" value="FAD/NAD(P)-binding domain"/>
    <property type="match status" value="1"/>
</dbReference>
<dbReference type="InterPro" id="IPR050281">
    <property type="entry name" value="Flavin_monoamine_oxidase"/>
</dbReference>
<organism evidence="2">
    <name type="scientific">Staphylococcus aureus</name>
    <dbReference type="NCBI Taxonomy" id="1280"/>
    <lineage>
        <taxon>Bacteria</taxon>
        <taxon>Bacillati</taxon>
        <taxon>Bacillota</taxon>
        <taxon>Bacilli</taxon>
        <taxon>Bacillales</taxon>
        <taxon>Staphylococcaceae</taxon>
        <taxon>Staphylococcus</taxon>
    </lineage>
</organism>
<dbReference type="AlphaFoldDB" id="A0A3S7RNT8"/>
<dbReference type="InterPro" id="IPR036188">
    <property type="entry name" value="FAD/NAD-bd_sf"/>
</dbReference>
<dbReference type="SUPFAM" id="SSF51905">
    <property type="entry name" value="FAD/NAD(P)-binding domain"/>
    <property type="match status" value="1"/>
</dbReference>
<dbReference type="Gene3D" id="3.90.660.10">
    <property type="match status" value="1"/>
</dbReference>
<evidence type="ECO:0000313" key="2">
    <source>
        <dbReference type="EMBL" id="AXQ85974.1"/>
    </source>
</evidence>
<dbReference type="SUPFAM" id="SSF54373">
    <property type="entry name" value="FAD-linked reductases, C-terminal domain"/>
    <property type="match status" value="1"/>
</dbReference>
<geneLocation type="plasmid" evidence="2">
    <name>pWBG14</name>
</geneLocation>
<protein>
    <submittedName>
        <fullName evidence="2">DipD</fullName>
    </submittedName>
</protein>
<accession>A0A3S7RNT8</accession>
<dbReference type="PANTHER" id="PTHR10742:SF342">
    <property type="entry name" value="AMINE OXIDASE"/>
    <property type="match status" value="1"/>
</dbReference>
<dbReference type="Pfam" id="PF01593">
    <property type="entry name" value="Amino_oxidase"/>
    <property type="match status" value="1"/>
</dbReference>
<name>A0A3S7RNT8_STAAU</name>
<dbReference type="InterPro" id="IPR002937">
    <property type="entry name" value="Amino_oxidase"/>
</dbReference>
<dbReference type="RefSeq" id="WP_111759434.1">
    <property type="nucleotide sequence ID" value="NZ_LS483319.1"/>
</dbReference>
<dbReference type="GO" id="GO:0009063">
    <property type="term" value="P:amino acid catabolic process"/>
    <property type="evidence" value="ECO:0007669"/>
    <property type="project" value="TreeGrafter"/>
</dbReference>
<gene>
    <name evidence="2" type="primary">dipD</name>
    <name evidence="2" type="ORF">pWBG14_00055</name>
</gene>
<proteinExistence type="predicted"/>
<keyword evidence="2" id="KW-0614">Plasmid</keyword>